<comment type="caution">
    <text evidence="1">The sequence shown here is derived from an EMBL/GenBank/DDBJ whole genome shotgun (WGS) entry which is preliminary data.</text>
</comment>
<reference evidence="1" key="1">
    <citation type="thesis" date="2020" institute="ProQuest LLC" country="789 East Eisenhower Parkway, Ann Arbor, MI, USA">
        <title>Comparative Genomics and Chromosome Evolution.</title>
        <authorList>
            <person name="Mudd A.B."/>
        </authorList>
    </citation>
    <scope>NUCLEOTIDE SEQUENCE</scope>
    <source>
        <strain evidence="1">HN-11 Male</strain>
        <tissue evidence="1">Kidney and liver</tissue>
    </source>
</reference>
<evidence type="ECO:0000313" key="1">
    <source>
        <dbReference type="EMBL" id="KAG9472561.1"/>
    </source>
</evidence>
<organism evidence="1 2">
    <name type="scientific">Eleutherodactylus coqui</name>
    <name type="common">Puerto Rican coqui</name>
    <dbReference type="NCBI Taxonomy" id="57060"/>
    <lineage>
        <taxon>Eukaryota</taxon>
        <taxon>Metazoa</taxon>
        <taxon>Chordata</taxon>
        <taxon>Craniata</taxon>
        <taxon>Vertebrata</taxon>
        <taxon>Euteleostomi</taxon>
        <taxon>Amphibia</taxon>
        <taxon>Batrachia</taxon>
        <taxon>Anura</taxon>
        <taxon>Neobatrachia</taxon>
        <taxon>Hyloidea</taxon>
        <taxon>Eleutherodactylidae</taxon>
        <taxon>Eleutherodactylinae</taxon>
        <taxon>Eleutherodactylus</taxon>
        <taxon>Eleutherodactylus</taxon>
    </lineage>
</organism>
<name>A0A8J6EP92_ELECQ</name>
<gene>
    <name evidence="1" type="ORF">GDO78_018840</name>
</gene>
<evidence type="ECO:0000313" key="2">
    <source>
        <dbReference type="Proteomes" id="UP000770717"/>
    </source>
</evidence>
<dbReference type="Proteomes" id="UP000770717">
    <property type="component" value="Unassembled WGS sequence"/>
</dbReference>
<sequence>MLPLGLISMSVSGSMGRIPPCPRHEDVNYQSGCVRVVCPLLCACGQALWHVGEPIGGHALSTCAMQIFFFNFLRDPQHTRSDTSGCAAERTASIDLNGSRPGGVHGKMEHAAICFPDGKVQKINSHALIKLPMIVYRQLELWIICLGAPRGSRNSNPTGT</sequence>
<keyword evidence="2" id="KW-1185">Reference proteome</keyword>
<dbReference type="EMBL" id="WNTK01000047">
    <property type="protein sequence ID" value="KAG9472561.1"/>
    <property type="molecule type" value="Genomic_DNA"/>
</dbReference>
<proteinExistence type="predicted"/>
<accession>A0A8J6EP92</accession>
<protein>
    <submittedName>
        <fullName evidence="1">Uncharacterized protein</fullName>
    </submittedName>
</protein>
<dbReference type="AlphaFoldDB" id="A0A8J6EP92"/>